<feature type="binding site" evidence="8">
    <location>
        <begin position="149"/>
        <end position="152"/>
    </location>
    <ligand>
        <name>ATP</name>
        <dbReference type="ChEBI" id="CHEBI:30616"/>
    </ligand>
</feature>
<accession>A0ABP3XTP4</accession>
<dbReference type="InterPro" id="IPR042176">
    <property type="entry name" value="Pantoate_ligase_C"/>
</dbReference>
<feature type="active site" description="Proton donor" evidence="8">
    <location>
        <position position="37"/>
    </location>
</feature>
<keyword evidence="8" id="KW-0963">Cytoplasm</keyword>
<keyword evidence="10" id="KW-1185">Reference proteome</keyword>
<feature type="binding site" evidence="8">
    <location>
        <position position="155"/>
    </location>
    <ligand>
        <name>(R)-pantoate</name>
        <dbReference type="ChEBI" id="CHEBI:15980"/>
    </ligand>
</feature>
<reference evidence="10" key="1">
    <citation type="journal article" date="2019" name="Int. J. Syst. Evol. Microbiol.">
        <title>The Global Catalogue of Microorganisms (GCM) 10K type strain sequencing project: providing services to taxonomists for standard genome sequencing and annotation.</title>
        <authorList>
            <consortium name="The Broad Institute Genomics Platform"/>
            <consortium name="The Broad Institute Genome Sequencing Center for Infectious Disease"/>
            <person name="Wu L."/>
            <person name="Ma J."/>
        </authorList>
    </citation>
    <scope>NUCLEOTIDE SEQUENCE [LARGE SCALE GENOMIC DNA]</scope>
    <source>
        <strain evidence="10">JCM 16082</strain>
    </source>
</reference>
<dbReference type="InterPro" id="IPR003721">
    <property type="entry name" value="Pantoate_ligase"/>
</dbReference>
<feature type="binding site" evidence="8">
    <location>
        <position position="61"/>
    </location>
    <ligand>
        <name>(R)-pantoate</name>
        <dbReference type="ChEBI" id="CHEBI:15980"/>
    </ligand>
</feature>
<proteinExistence type="inferred from homology"/>
<comment type="function">
    <text evidence="8">Catalyzes the condensation of pantoate with beta-alanine in an ATP-dependent reaction via a pantoyl-adenylate intermediate.</text>
</comment>
<comment type="similarity">
    <text evidence="2 8">Belongs to the pantothenate synthetase family.</text>
</comment>
<keyword evidence="4 8" id="KW-0566">Pantothenate biosynthesis</keyword>
<name>A0ABP3XTP4_9FLAO</name>
<evidence type="ECO:0000313" key="9">
    <source>
        <dbReference type="EMBL" id="GAA0872547.1"/>
    </source>
</evidence>
<dbReference type="Proteomes" id="UP001500507">
    <property type="component" value="Unassembled WGS sequence"/>
</dbReference>
<dbReference type="EC" id="6.3.2.1" evidence="8"/>
<feature type="binding site" evidence="8">
    <location>
        <position position="178"/>
    </location>
    <ligand>
        <name>ATP</name>
        <dbReference type="ChEBI" id="CHEBI:30616"/>
    </ligand>
</feature>
<sequence length="283" mass="32165">MKVFTTRESLKKFIQPYREKNLSLGFVPTMGALHEGHLSLIAASLKENAYTIVSIFVNPTQFDNPADLEKYPRTLEKDVQLLQKLSSDIVIFAPAASDFYQGKIVAKTFDFGTIANQMEGRFRKGHFDGVGTVVSLLFETVQPTTAYFGEKDFQQLQIIRKLVKILKLPVKIIGCPIAREPHGLARSSRNELLSYSDRKEAAFIYKTLQKAKKLFGIKSANEVRDWVKDEFKKNVKLSLEYFEIAQEDSLLPVIRKNKNKSYRAFIAVQCGAVRLIDNIALKH</sequence>
<evidence type="ECO:0000256" key="3">
    <source>
        <dbReference type="ARBA" id="ARBA00022598"/>
    </source>
</evidence>
<keyword evidence="6 8" id="KW-0067">ATP-binding</keyword>
<evidence type="ECO:0000256" key="2">
    <source>
        <dbReference type="ARBA" id="ARBA00009256"/>
    </source>
</evidence>
<dbReference type="SUPFAM" id="SSF52374">
    <property type="entry name" value="Nucleotidylyl transferase"/>
    <property type="match status" value="1"/>
</dbReference>
<evidence type="ECO:0000256" key="6">
    <source>
        <dbReference type="ARBA" id="ARBA00022840"/>
    </source>
</evidence>
<evidence type="ECO:0000313" key="10">
    <source>
        <dbReference type="Proteomes" id="UP001500507"/>
    </source>
</evidence>
<comment type="subcellular location">
    <subcellularLocation>
        <location evidence="8">Cytoplasm</location>
    </subcellularLocation>
</comment>
<protein>
    <recommendedName>
        <fullName evidence="8">Pantothenate synthetase</fullName>
        <shortName evidence="8">PS</shortName>
        <ecNumber evidence="8">6.3.2.1</ecNumber>
    </recommendedName>
    <alternativeName>
        <fullName evidence="8">Pantoate--beta-alanine ligase</fullName>
    </alternativeName>
    <alternativeName>
        <fullName evidence="8">Pantoate-activating enzyme</fullName>
    </alternativeName>
</protein>
<keyword evidence="3 8" id="KW-0436">Ligase</keyword>
<comment type="caution">
    <text evidence="9">The sequence shown here is derived from an EMBL/GenBank/DDBJ whole genome shotgun (WGS) entry which is preliminary data.</text>
</comment>
<evidence type="ECO:0000256" key="4">
    <source>
        <dbReference type="ARBA" id="ARBA00022655"/>
    </source>
</evidence>
<dbReference type="NCBIfam" id="TIGR00018">
    <property type="entry name" value="panC"/>
    <property type="match status" value="1"/>
</dbReference>
<dbReference type="GO" id="GO:0016874">
    <property type="term" value="F:ligase activity"/>
    <property type="evidence" value="ECO:0007669"/>
    <property type="project" value="UniProtKB-KW"/>
</dbReference>
<evidence type="ECO:0000256" key="1">
    <source>
        <dbReference type="ARBA" id="ARBA00004990"/>
    </source>
</evidence>
<organism evidence="9 10">
    <name type="scientific">Gangjinia marincola</name>
    <dbReference type="NCBI Taxonomy" id="578463"/>
    <lineage>
        <taxon>Bacteria</taxon>
        <taxon>Pseudomonadati</taxon>
        <taxon>Bacteroidota</taxon>
        <taxon>Flavobacteriia</taxon>
        <taxon>Flavobacteriales</taxon>
        <taxon>Flavobacteriaceae</taxon>
        <taxon>Gangjinia</taxon>
    </lineage>
</organism>
<dbReference type="Gene3D" id="3.40.50.620">
    <property type="entry name" value="HUPs"/>
    <property type="match status" value="1"/>
</dbReference>
<comment type="miscellaneous">
    <text evidence="8">The reaction proceeds by a bi uni uni bi ping pong mechanism.</text>
</comment>
<comment type="pathway">
    <text evidence="1 8">Cofactor biosynthesis; (R)-pantothenate biosynthesis; (R)-pantothenate from (R)-pantoate and beta-alanine: step 1/1.</text>
</comment>
<gene>
    <name evidence="8 9" type="primary">panC</name>
    <name evidence="9" type="ORF">GCM10009117_16940</name>
</gene>
<evidence type="ECO:0000256" key="5">
    <source>
        <dbReference type="ARBA" id="ARBA00022741"/>
    </source>
</evidence>
<dbReference type="InterPro" id="IPR004821">
    <property type="entry name" value="Cyt_trans-like"/>
</dbReference>
<dbReference type="Gene3D" id="3.30.1300.10">
    <property type="entry name" value="Pantoate-beta-alanine ligase, C-terminal domain"/>
    <property type="match status" value="1"/>
</dbReference>
<feature type="binding site" evidence="8">
    <location>
        <begin position="30"/>
        <end position="37"/>
    </location>
    <ligand>
        <name>ATP</name>
        <dbReference type="ChEBI" id="CHEBI:30616"/>
    </ligand>
</feature>
<dbReference type="InterPro" id="IPR014729">
    <property type="entry name" value="Rossmann-like_a/b/a_fold"/>
</dbReference>
<feature type="binding site" evidence="8">
    <location>
        <position position="61"/>
    </location>
    <ligand>
        <name>beta-alanine</name>
        <dbReference type="ChEBI" id="CHEBI:57966"/>
    </ligand>
</feature>
<comment type="catalytic activity">
    <reaction evidence="7 8">
        <text>(R)-pantoate + beta-alanine + ATP = (R)-pantothenate + AMP + diphosphate + H(+)</text>
        <dbReference type="Rhea" id="RHEA:10912"/>
        <dbReference type="ChEBI" id="CHEBI:15378"/>
        <dbReference type="ChEBI" id="CHEBI:15980"/>
        <dbReference type="ChEBI" id="CHEBI:29032"/>
        <dbReference type="ChEBI" id="CHEBI:30616"/>
        <dbReference type="ChEBI" id="CHEBI:33019"/>
        <dbReference type="ChEBI" id="CHEBI:57966"/>
        <dbReference type="ChEBI" id="CHEBI:456215"/>
        <dbReference type="EC" id="6.3.2.1"/>
    </reaction>
</comment>
<feature type="binding site" evidence="8">
    <location>
        <begin position="186"/>
        <end position="189"/>
    </location>
    <ligand>
        <name>ATP</name>
        <dbReference type="ChEBI" id="CHEBI:30616"/>
    </ligand>
</feature>
<dbReference type="CDD" id="cd00560">
    <property type="entry name" value="PanC"/>
    <property type="match status" value="1"/>
</dbReference>
<dbReference type="EMBL" id="BAAAFG010000015">
    <property type="protein sequence ID" value="GAA0872547.1"/>
    <property type="molecule type" value="Genomic_DNA"/>
</dbReference>
<dbReference type="PANTHER" id="PTHR21299">
    <property type="entry name" value="CYTIDYLATE KINASE/PANTOATE-BETA-ALANINE LIGASE"/>
    <property type="match status" value="1"/>
</dbReference>
<dbReference type="NCBIfam" id="TIGR00125">
    <property type="entry name" value="cyt_tran_rel"/>
    <property type="match status" value="1"/>
</dbReference>
<comment type="subunit">
    <text evidence="8">Homodimer.</text>
</comment>
<evidence type="ECO:0000256" key="8">
    <source>
        <dbReference type="HAMAP-Rule" id="MF_00158"/>
    </source>
</evidence>
<dbReference type="RefSeq" id="WP_343766064.1">
    <property type="nucleotide sequence ID" value="NZ_BAAAFG010000015.1"/>
</dbReference>
<evidence type="ECO:0000256" key="7">
    <source>
        <dbReference type="ARBA" id="ARBA00048258"/>
    </source>
</evidence>
<dbReference type="HAMAP" id="MF_00158">
    <property type="entry name" value="PanC"/>
    <property type="match status" value="1"/>
</dbReference>
<dbReference type="PANTHER" id="PTHR21299:SF1">
    <property type="entry name" value="PANTOATE--BETA-ALANINE LIGASE"/>
    <property type="match status" value="1"/>
</dbReference>
<dbReference type="Pfam" id="PF02569">
    <property type="entry name" value="Pantoate_ligase"/>
    <property type="match status" value="1"/>
</dbReference>
<keyword evidence="5 8" id="KW-0547">Nucleotide-binding</keyword>